<accession>A0A0B2VPS3</accession>
<reference evidence="2 3" key="1">
    <citation type="submission" date="2014-11" db="EMBL/GenBank/DDBJ databases">
        <title>Genetic blueprint of the zoonotic pathogen Toxocara canis.</title>
        <authorList>
            <person name="Zhu X.-Q."/>
            <person name="Korhonen P.K."/>
            <person name="Cai H."/>
            <person name="Young N.D."/>
            <person name="Nejsum P."/>
            <person name="von Samson-Himmelstjerna G."/>
            <person name="Boag P.R."/>
            <person name="Tan P."/>
            <person name="Li Q."/>
            <person name="Min J."/>
            <person name="Yang Y."/>
            <person name="Wang X."/>
            <person name="Fang X."/>
            <person name="Hall R.S."/>
            <person name="Hofmann A."/>
            <person name="Sternberg P.W."/>
            <person name="Jex A.R."/>
            <person name="Gasser R.B."/>
        </authorList>
    </citation>
    <scope>NUCLEOTIDE SEQUENCE [LARGE SCALE GENOMIC DNA]</scope>
    <source>
        <strain evidence="2">PN_DK_2014</strain>
    </source>
</reference>
<evidence type="ECO:0008006" key="4">
    <source>
        <dbReference type="Google" id="ProtNLM"/>
    </source>
</evidence>
<protein>
    <recommendedName>
        <fullName evidence="4">Secreted protein</fullName>
    </recommendedName>
</protein>
<sequence length="128" mass="14640">MAASFSVSKYSFIIIMELCICIVVNDYMSDRCSTEKISNIHDLQSIQIKKKTCNNIVLTRRNPILEHDRKNCPTLDTVLYSSRTSPDMHQYFYSVQSEAGGSHRSSSSWIKLLFTWKVLNSITSCAFT</sequence>
<dbReference type="Proteomes" id="UP000031036">
    <property type="component" value="Unassembled WGS sequence"/>
</dbReference>
<evidence type="ECO:0000313" key="3">
    <source>
        <dbReference type="Proteomes" id="UP000031036"/>
    </source>
</evidence>
<evidence type="ECO:0000313" key="2">
    <source>
        <dbReference type="EMBL" id="KHN83427.1"/>
    </source>
</evidence>
<comment type="caution">
    <text evidence="2">The sequence shown here is derived from an EMBL/GenBank/DDBJ whole genome shotgun (WGS) entry which is preliminary data.</text>
</comment>
<keyword evidence="3" id="KW-1185">Reference proteome</keyword>
<dbReference type="EMBL" id="JPKZ01001197">
    <property type="protein sequence ID" value="KHN83427.1"/>
    <property type="molecule type" value="Genomic_DNA"/>
</dbReference>
<feature type="chain" id="PRO_5002096280" description="Secreted protein" evidence="1">
    <location>
        <begin position="22"/>
        <end position="128"/>
    </location>
</feature>
<feature type="signal peptide" evidence="1">
    <location>
        <begin position="1"/>
        <end position="21"/>
    </location>
</feature>
<name>A0A0B2VPS3_TOXCA</name>
<proteinExistence type="predicted"/>
<evidence type="ECO:0000256" key="1">
    <source>
        <dbReference type="SAM" id="SignalP"/>
    </source>
</evidence>
<organism evidence="2 3">
    <name type="scientific">Toxocara canis</name>
    <name type="common">Canine roundworm</name>
    <dbReference type="NCBI Taxonomy" id="6265"/>
    <lineage>
        <taxon>Eukaryota</taxon>
        <taxon>Metazoa</taxon>
        <taxon>Ecdysozoa</taxon>
        <taxon>Nematoda</taxon>
        <taxon>Chromadorea</taxon>
        <taxon>Rhabditida</taxon>
        <taxon>Spirurina</taxon>
        <taxon>Ascaridomorpha</taxon>
        <taxon>Ascaridoidea</taxon>
        <taxon>Toxocaridae</taxon>
        <taxon>Toxocara</taxon>
    </lineage>
</organism>
<dbReference type="AlphaFoldDB" id="A0A0B2VPS3"/>
<keyword evidence="1" id="KW-0732">Signal</keyword>
<gene>
    <name evidence="2" type="ORF">Tcan_13825</name>
</gene>